<comment type="similarity">
    <text evidence="2 9">Belongs to the glyceraldehyde-3-phosphate dehydrogenase family.</text>
</comment>
<feature type="binding site" evidence="7">
    <location>
        <begin position="12"/>
        <end position="13"/>
    </location>
    <ligand>
        <name>NAD(+)</name>
        <dbReference type="ChEBI" id="CHEBI:57540"/>
    </ligand>
</feature>
<evidence type="ECO:0000256" key="7">
    <source>
        <dbReference type="PIRSR" id="PIRSR000149-3"/>
    </source>
</evidence>
<feature type="binding site" evidence="6">
    <location>
        <begin position="171"/>
        <end position="173"/>
    </location>
    <ligand>
        <name>D-glyceraldehyde 3-phosphate</name>
        <dbReference type="ChEBI" id="CHEBI:59776"/>
    </ligand>
</feature>
<evidence type="ECO:0000259" key="11">
    <source>
        <dbReference type="SMART" id="SM00846"/>
    </source>
</evidence>
<dbReference type="InterPro" id="IPR006424">
    <property type="entry name" value="Glyceraldehyde-3-P_DH_1"/>
</dbReference>
<evidence type="ECO:0000313" key="12">
    <source>
        <dbReference type="EMBL" id="BAC98825.1"/>
    </source>
</evidence>
<evidence type="ECO:0000256" key="6">
    <source>
        <dbReference type="PIRSR" id="PIRSR000149-2"/>
    </source>
</evidence>
<keyword evidence="7" id="KW-0547">Nucleotide-binding</keyword>
<feature type="binding site" evidence="6">
    <location>
        <position position="202"/>
    </location>
    <ligand>
        <name>D-glyceraldehyde 3-phosphate</name>
        <dbReference type="ChEBI" id="CHEBI:59776"/>
    </ligand>
</feature>
<dbReference type="FunFam" id="3.40.50.720:FF:000001">
    <property type="entry name" value="Glyceraldehyde-3-phosphate dehydrogenase"/>
    <property type="match status" value="1"/>
</dbReference>
<keyword evidence="7 10" id="KW-0520">NAD</keyword>
<comment type="catalytic activity">
    <reaction evidence="4">
        <text>D-glyceraldehyde 3-phosphate + phosphate + NADP(+) = (2R)-3-phospho-glyceroyl phosphate + NADPH + H(+)</text>
        <dbReference type="Rhea" id="RHEA:10296"/>
        <dbReference type="ChEBI" id="CHEBI:15378"/>
        <dbReference type="ChEBI" id="CHEBI:43474"/>
        <dbReference type="ChEBI" id="CHEBI:57604"/>
        <dbReference type="ChEBI" id="CHEBI:57783"/>
        <dbReference type="ChEBI" id="CHEBI:58349"/>
        <dbReference type="ChEBI" id="CHEBI:59776"/>
        <dbReference type="EC" id="1.2.1.13"/>
    </reaction>
</comment>
<evidence type="ECO:0000256" key="4">
    <source>
        <dbReference type="ARBA" id="ARBA00052787"/>
    </source>
</evidence>
<evidence type="ECO:0000256" key="9">
    <source>
        <dbReference type="RuleBase" id="RU000397"/>
    </source>
</evidence>
<evidence type="ECO:0000256" key="8">
    <source>
        <dbReference type="PIRSR" id="PIRSR000149-4"/>
    </source>
</evidence>
<evidence type="ECO:0000256" key="2">
    <source>
        <dbReference type="ARBA" id="ARBA00007406"/>
    </source>
</evidence>
<protein>
    <recommendedName>
        <fullName evidence="10">Glyceraldehyde-3-phosphate dehydrogenase</fullName>
        <ecNumber evidence="10">1.2.1.12</ecNumber>
    </recommendedName>
</protein>
<dbReference type="InterPro" id="IPR020829">
    <property type="entry name" value="GlycerAld_3-P_DH_cat"/>
</dbReference>
<dbReference type="InterPro" id="IPR036291">
    <property type="entry name" value="NAD(P)-bd_dom_sf"/>
</dbReference>
<evidence type="ECO:0000256" key="3">
    <source>
        <dbReference type="ARBA" id="ARBA00023002"/>
    </source>
</evidence>
<keyword evidence="10" id="KW-0324">Glycolysis</keyword>
<organism evidence="12">
    <name type="scientific">Trichonympha agilis</name>
    <dbReference type="NCBI Taxonomy" id="63628"/>
    <lineage>
        <taxon>Eukaryota</taxon>
        <taxon>Metamonada</taxon>
        <taxon>Parabasalia</taxon>
        <taxon>Trichonymphida</taxon>
        <taxon>Trichonymphidae</taxon>
        <taxon>Trichonympha</taxon>
    </lineage>
</organism>
<dbReference type="GO" id="GO:0051287">
    <property type="term" value="F:NAD binding"/>
    <property type="evidence" value="ECO:0007669"/>
    <property type="project" value="UniProtKB-UniRule"/>
</dbReference>
<gene>
    <name evidence="12" type="primary">gapdh</name>
</gene>
<proteinExistence type="evidence at transcript level"/>
<dbReference type="FunFam" id="3.30.360.10:FF:000002">
    <property type="entry name" value="Glyceraldehyde-3-phosphate dehydrogenase"/>
    <property type="match status" value="1"/>
</dbReference>
<comment type="pathway">
    <text evidence="1">Carbohydrate biosynthesis; Calvin cycle.</text>
</comment>
<feature type="binding site" evidence="7">
    <location>
        <position position="342"/>
    </location>
    <ligand>
        <name>NAD(+)</name>
        <dbReference type="ChEBI" id="CHEBI:57540"/>
    </ligand>
</feature>
<comment type="subunit">
    <text evidence="10">Homotetramer.</text>
</comment>
<sequence length="361" mass="38789">MPIKIAINGFGRIGRLVFRAIFELYPTECQVVAIHDLCPIKTNVHLLKYDSAHGRFKGDVKIGSDEKSFICSSGSTSWTVQNLSEKVGPSELPWADLGVDFVLESTGFYKTAYKADASGKVTTDGYDGHIKAGAKKVVLSVPASDAIQCTLVCGVNDEDLTPAVTCISNASCTTNCLGPVAKVINDNFHITSGFMTTVHSYTNDQKVADLMHSDLRRARAAAINIIPTSTGAAKALPIVVKALPPKCLDGLALRVPTITGSLVDLSVNVKEVVTVDQVNAALKAASEDGPLKGILKYTEDEIVSTDIIHDPHSSILDSKLTKVIPNTSGNGTLVKVLSWYDNEWMYSCRCADIFKRLGSIK</sequence>
<feature type="site" description="Activates thiol group during catalysis" evidence="8">
    <location>
        <position position="199"/>
    </location>
</feature>
<dbReference type="GO" id="GO:0006006">
    <property type="term" value="P:glucose metabolic process"/>
    <property type="evidence" value="ECO:0007669"/>
    <property type="project" value="InterPro"/>
</dbReference>
<dbReference type="InterPro" id="IPR020831">
    <property type="entry name" value="GlycerAld/Erythrose_P_DH"/>
</dbReference>
<dbReference type="NCBIfam" id="TIGR01534">
    <property type="entry name" value="GAPDH-I"/>
    <property type="match status" value="1"/>
</dbReference>
<dbReference type="SUPFAM" id="SSF55347">
    <property type="entry name" value="Glyceraldehyde-3-phosphate dehydrogenase-like, C-terminal domain"/>
    <property type="match status" value="1"/>
</dbReference>
<dbReference type="Pfam" id="PF00044">
    <property type="entry name" value="Gp_dh_N"/>
    <property type="match status" value="1"/>
</dbReference>
<comment type="pathway">
    <text evidence="10">Carbohydrate degradation; glycolysis; pyruvate from D-glyceraldehyde 3-phosphate: step 1/5.</text>
</comment>
<dbReference type="EC" id="1.2.1.12" evidence="10"/>
<dbReference type="InterPro" id="IPR020830">
    <property type="entry name" value="GlycerAld_3-P_DH_AS"/>
</dbReference>
<dbReference type="PROSITE" id="PS00071">
    <property type="entry name" value="GAPDH"/>
    <property type="match status" value="1"/>
</dbReference>
<dbReference type="CDD" id="cd18126">
    <property type="entry name" value="GAPDH_I_C"/>
    <property type="match status" value="1"/>
</dbReference>
<keyword evidence="3 10" id="KW-0560">Oxidoreductase</keyword>
<dbReference type="SUPFAM" id="SSF51735">
    <property type="entry name" value="NAD(P)-binding Rossmann-fold domains"/>
    <property type="match status" value="1"/>
</dbReference>
<feature type="active site" description="Nucleophile" evidence="5">
    <location>
        <position position="172"/>
    </location>
</feature>
<accession>Q76DW3</accession>
<reference evidence="12" key="1">
    <citation type="journal article" date="2004" name="Mol. Phylogenet. Evol.">
        <title>Molecular phylogenies of Parabasalia inferred from four protein genes and comparison with rRNA trees.</title>
        <authorList>
            <person name="Gerbod D."/>
            <person name="Sanders E."/>
            <person name="Moriya S."/>
            <person name="Noel C."/>
            <person name="Takasu H."/>
            <person name="Fast N.M."/>
            <person name="Delgado-Viscogliosi P."/>
            <person name="Ohkuma M."/>
            <person name="Kudo T."/>
            <person name="Capron M."/>
            <person name="Palmer J.D."/>
            <person name="Keeling P.J."/>
            <person name="Viscogliosi E."/>
        </authorList>
    </citation>
    <scope>NUCLEOTIDE SEQUENCE</scope>
</reference>
<dbReference type="SMART" id="SM00846">
    <property type="entry name" value="Gp_dh_N"/>
    <property type="match status" value="1"/>
</dbReference>
<dbReference type="GO" id="GO:0004365">
    <property type="term" value="F:glyceraldehyde-3-phosphate dehydrogenase (NAD+) (phosphorylating) activity"/>
    <property type="evidence" value="ECO:0007669"/>
    <property type="project" value="UniProtKB-UniRule"/>
</dbReference>
<dbReference type="PRINTS" id="PR00078">
    <property type="entry name" value="G3PDHDRGNASE"/>
</dbReference>
<feature type="binding site" evidence="6">
    <location>
        <begin position="230"/>
        <end position="231"/>
    </location>
    <ligand>
        <name>D-glyceraldehyde 3-phosphate</name>
        <dbReference type="ChEBI" id="CHEBI:59776"/>
    </ligand>
</feature>
<dbReference type="Gene3D" id="3.30.360.10">
    <property type="entry name" value="Dihydrodipicolinate Reductase, domain 2"/>
    <property type="match status" value="1"/>
</dbReference>
<dbReference type="EMBL" id="AB107786">
    <property type="protein sequence ID" value="BAC98825.1"/>
    <property type="molecule type" value="mRNA"/>
</dbReference>
<comment type="catalytic activity">
    <reaction evidence="10">
        <text>D-glyceraldehyde 3-phosphate + phosphate + NAD(+) = (2R)-3-phospho-glyceroyl phosphate + NADH + H(+)</text>
        <dbReference type="Rhea" id="RHEA:10300"/>
        <dbReference type="ChEBI" id="CHEBI:15378"/>
        <dbReference type="ChEBI" id="CHEBI:43474"/>
        <dbReference type="ChEBI" id="CHEBI:57540"/>
        <dbReference type="ChEBI" id="CHEBI:57604"/>
        <dbReference type="ChEBI" id="CHEBI:57945"/>
        <dbReference type="ChEBI" id="CHEBI:59776"/>
        <dbReference type="EC" id="1.2.1.12"/>
    </reaction>
</comment>
<dbReference type="PANTHER" id="PTHR43148">
    <property type="entry name" value="GLYCERALDEHYDE-3-PHOSPHATE DEHYDROGENASE 2"/>
    <property type="match status" value="1"/>
</dbReference>
<dbReference type="InterPro" id="IPR020828">
    <property type="entry name" value="GlycerAld_3-P_DH_NAD(P)-bd"/>
</dbReference>
<feature type="binding site" evidence="7">
    <location>
        <position position="36"/>
    </location>
    <ligand>
        <name>NAD(+)</name>
        <dbReference type="ChEBI" id="CHEBI:57540"/>
    </ligand>
</feature>
<dbReference type="CDD" id="cd05214">
    <property type="entry name" value="GAPDH_I_N"/>
    <property type="match status" value="1"/>
</dbReference>
<dbReference type="Pfam" id="PF02800">
    <property type="entry name" value="Gp_dh_C"/>
    <property type="match status" value="1"/>
</dbReference>
<name>Q76DW3_9EUKA</name>
<dbReference type="GO" id="GO:0047100">
    <property type="term" value="F:glyceraldehyde-3-phosphate dehydrogenase (NADP+) (phosphorylating) activity"/>
    <property type="evidence" value="ECO:0007669"/>
    <property type="project" value="UniProtKB-EC"/>
</dbReference>
<dbReference type="PIRSF" id="PIRSF000149">
    <property type="entry name" value="GAP_DH"/>
    <property type="match status" value="1"/>
</dbReference>
<dbReference type="GO" id="GO:0006096">
    <property type="term" value="P:glycolytic process"/>
    <property type="evidence" value="ECO:0007669"/>
    <property type="project" value="UniProtKB-UniPathway"/>
</dbReference>
<dbReference type="UniPathway" id="UPA00109">
    <property type="reaction ID" value="UER00184"/>
</dbReference>
<dbReference type="Gene3D" id="3.40.50.720">
    <property type="entry name" value="NAD(P)-binding Rossmann-like Domain"/>
    <property type="match status" value="1"/>
</dbReference>
<dbReference type="GO" id="GO:0050661">
    <property type="term" value="F:NADP binding"/>
    <property type="evidence" value="ECO:0007669"/>
    <property type="project" value="InterPro"/>
</dbReference>
<evidence type="ECO:0000256" key="1">
    <source>
        <dbReference type="ARBA" id="ARBA00005215"/>
    </source>
</evidence>
<feature type="binding site" evidence="6">
    <location>
        <position position="254"/>
    </location>
    <ligand>
        <name>D-glyceraldehyde 3-phosphate</name>
        <dbReference type="ChEBI" id="CHEBI:59776"/>
    </ligand>
</feature>
<evidence type="ECO:0000256" key="5">
    <source>
        <dbReference type="PIRSR" id="PIRSR000149-1"/>
    </source>
</evidence>
<evidence type="ECO:0000256" key="10">
    <source>
        <dbReference type="RuleBase" id="RU361160"/>
    </source>
</evidence>
<dbReference type="AlphaFoldDB" id="Q76DW3"/>
<feature type="binding site" evidence="7">
    <location>
        <position position="140"/>
    </location>
    <ligand>
        <name>NAD(+)</name>
        <dbReference type="ChEBI" id="CHEBI:57540"/>
    </ligand>
</feature>
<feature type="domain" description="Glyceraldehyde 3-phosphate dehydrogenase NAD(P) binding" evidence="11">
    <location>
        <begin position="3"/>
        <end position="172"/>
    </location>
</feature>